<protein>
    <recommendedName>
        <fullName evidence="2">EF-hand domain-containing protein</fullName>
    </recommendedName>
</protein>
<dbReference type="AlphaFoldDB" id="A0AA35WPR8"/>
<dbReference type="InterPro" id="IPR002048">
    <property type="entry name" value="EF_hand_dom"/>
</dbReference>
<keyword evidence="4" id="KW-1185">Reference proteome</keyword>
<gene>
    <name evidence="3" type="ORF">GBAR_LOCUS13038</name>
</gene>
<evidence type="ECO:0000313" key="3">
    <source>
        <dbReference type="EMBL" id="CAI8022165.1"/>
    </source>
</evidence>
<dbReference type="InterPro" id="IPR018247">
    <property type="entry name" value="EF_Hand_1_Ca_BS"/>
</dbReference>
<keyword evidence="1" id="KW-0106">Calcium</keyword>
<dbReference type="SUPFAM" id="SSF51569">
    <property type="entry name" value="Aldolase"/>
    <property type="match status" value="1"/>
</dbReference>
<organism evidence="3 4">
    <name type="scientific">Geodia barretti</name>
    <name type="common">Barrett's horny sponge</name>
    <dbReference type="NCBI Taxonomy" id="519541"/>
    <lineage>
        <taxon>Eukaryota</taxon>
        <taxon>Metazoa</taxon>
        <taxon>Porifera</taxon>
        <taxon>Demospongiae</taxon>
        <taxon>Heteroscleromorpha</taxon>
        <taxon>Tetractinellida</taxon>
        <taxon>Astrophorina</taxon>
        <taxon>Geodiidae</taxon>
        <taxon>Geodia</taxon>
    </lineage>
</organism>
<evidence type="ECO:0000259" key="2">
    <source>
        <dbReference type="PROSITE" id="PS50222"/>
    </source>
</evidence>
<dbReference type="SUPFAM" id="SSF47473">
    <property type="entry name" value="EF-hand"/>
    <property type="match status" value="1"/>
</dbReference>
<dbReference type="Proteomes" id="UP001174909">
    <property type="component" value="Unassembled WGS sequence"/>
</dbReference>
<evidence type="ECO:0000313" key="4">
    <source>
        <dbReference type="Proteomes" id="UP001174909"/>
    </source>
</evidence>
<dbReference type="EMBL" id="CASHTH010001943">
    <property type="protein sequence ID" value="CAI8022165.1"/>
    <property type="molecule type" value="Genomic_DNA"/>
</dbReference>
<comment type="caution">
    <text evidence="3">The sequence shown here is derived from an EMBL/GenBank/DDBJ whole genome shotgun (WGS) entry which is preliminary data.</text>
</comment>
<dbReference type="PROSITE" id="PS00018">
    <property type="entry name" value="EF_HAND_1"/>
    <property type="match status" value="1"/>
</dbReference>
<proteinExistence type="predicted"/>
<sequence length="567" mass="64034">MSEISEVIAETDATTARQAEEQKRLRELDCFVLDNSLRESTVGALRGHTLENKWKIYEEVKRCGFKDVIVAAFSHNTRVDDHFVRQLAETGEDMSTFYAFSEGWGSISNGEPDLVTLPVGLDKMKTLQLQNPIIEIDLADSRIDWEKFTVERVKNLLQERIKWVKENLAVDGNVLINYRDFSIAMLDPTTTHRILSVTEFLARLPADMRPFGLIFEEPTGKNFPAQLGGWTAAVRKVMNVNDWNTGKLLVHVHEKWGLAEAAQLACLGNGANGVWASLCAEGAALGHACTSVSLLNLIRLGNKKVLERYNCTELRRAAMRVTEITSGRPPHPKQPVYGERALDMAFDFGGISGGHVGKSDFDLATFFGEEAPKRISTLASADMIQERLVNLFGDLDIFTLSVAEGMKKVMIDDLTHNRKEEYMSKMGLAVLFDRAGGSLTESMRDVIEEVEVQDALHQHLLRKVREMWDTWDLRESVELIGDECLEFDSFYNGFMAPYFGCFRCDDTRKGLIAIDMDSDGRVDWSEFSLYLKWALHQYPNIKDVDELLSVTFRKGIIPAMHDELLTK</sequence>
<dbReference type="PROSITE" id="PS50222">
    <property type="entry name" value="EF_HAND_2"/>
    <property type="match status" value="1"/>
</dbReference>
<name>A0AA35WPR8_GEOBA</name>
<accession>A0AA35WPR8</accession>
<reference evidence="3" key="1">
    <citation type="submission" date="2023-03" db="EMBL/GenBank/DDBJ databases">
        <authorList>
            <person name="Steffen K."/>
            <person name="Cardenas P."/>
        </authorList>
    </citation>
    <scope>NUCLEOTIDE SEQUENCE</scope>
</reference>
<dbReference type="Gene3D" id="3.20.20.70">
    <property type="entry name" value="Aldolase class I"/>
    <property type="match status" value="1"/>
</dbReference>
<dbReference type="GO" id="GO:0005509">
    <property type="term" value="F:calcium ion binding"/>
    <property type="evidence" value="ECO:0007669"/>
    <property type="project" value="InterPro"/>
</dbReference>
<feature type="domain" description="EF-hand" evidence="2">
    <location>
        <begin position="502"/>
        <end position="537"/>
    </location>
</feature>
<dbReference type="InterPro" id="IPR011992">
    <property type="entry name" value="EF-hand-dom_pair"/>
</dbReference>
<dbReference type="InterPro" id="IPR013785">
    <property type="entry name" value="Aldolase_TIM"/>
</dbReference>
<evidence type="ECO:0000256" key="1">
    <source>
        <dbReference type="ARBA" id="ARBA00022837"/>
    </source>
</evidence>